<dbReference type="CTD" id="36378290"/>
<dbReference type="STRING" id="34506.A0A090L7Z4"/>
<dbReference type="CDD" id="cd22438">
    <property type="entry name" value="KH-I_PCBP_rpt1"/>
    <property type="match status" value="1"/>
</dbReference>
<dbReference type="eggNOG" id="KOG2190">
    <property type="taxonomic scope" value="Eukaryota"/>
</dbReference>
<feature type="region of interest" description="Disordered" evidence="3">
    <location>
        <begin position="454"/>
        <end position="493"/>
    </location>
</feature>
<feature type="compositionally biased region" description="Low complexity" evidence="3">
    <location>
        <begin position="363"/>
        <end position="379"/>
    </location>
</feature>
<protein>
    <submittedName>
        <fullName evidence="5 7">IP17311p</fullName>
    </submittedName>
</protein>
<evidence type="ECO:0000313" key="5">
    <source>
        <dbReference type="EMBL" id="CEF65926.1"/>
    </source>
</evidence>
<dbReference type="WBParaSite" id="SRAE_2000060000.1">
    <property type="protein sequence ID" value="SRAE_2000060000.1"/>
    <property type="gene ID" value="WBGene00260796"/>
</dbReference>
<dbReference type="EMBL" id="LN609529">
    <property type="protein sequence ID" value="CEF65926.1"/>
    <property type="molecule type" value="Genomic_DNA"/>
</dbReference>
<dbReference type="AlphaFoldDB" id="A0A090L7Z4"/>
<feature type="region of interest" description="Disordered" evidence="3">
    <location>
        <begin position="359"/>
        <end position="379"/>
    </location>
</feature>
<feature type="domain" description="K Homology" evidence="4">
    <location>
        <begin position="171"/>
        <end position="242"/>
    </location>
</feature>
<evidence type="ECO:0000259" key="4">
    <source>
        <dbReference type="SMART" id="SM00322"/>
    </source>
</evidence>
<dbReference type="InterPro" id="IPR036612">
    <property type="entry name" value="KH_dom_type_1_sf"/>
</dbReference>
<dbReference type="CDD" id="cd02396">
    <property type="entry name" value="KH-I_PCBP_rpt2"/>
    <property type="match status" value="1"/>
</dbReference>
<evidence type="ECO:0000256" key="2">
    <source>
        <dbReference type="PROSITE-ProRule" id="PRU00117"/>
    </source>
</evidence>
<dbReference type="OrthoDB" id="442947at2759"/>
<reference evidence="7" key="2">
    <citation type="submission" date="2020-12" db="UniProtKB">
        <authorList>
            <consortium name="WormBaseParasite"/>
        </authorList>
    </citation>
    <scope>IDENTIFICATION</scope>
</reference>
<dbReference type="GeneID" id="36378290"/>
<proteinExistence type="predicted"/>
<dbReference type="Pfam" id="PF00013">
    <property type="entry name" value="KH_1"/>
    <property type="match status" value="2"/>
</dbReference>
<dbReference type="SUPFAM" id="SSF54791">
    <property type="entry name" value="Eukaryotic type KH-domain (KH-domain type I)"/>
    <property type="match status" value="2"/>
</dbReference>
<dbReference type="Gene3D" id="3.30.1370.10">
    <property type="entry name" value="K Homology domain, type 1"/>
    <property type="match status" value="2"/>
</dbReference>
<dbReference type="InterPro" id="IPR004088">
    <property type="entry name" value="KH_dom_type_1"/>
</dbReference>
<dbReference type="PANTHER" id="PTHR10288">
    <property type="entry name" value="KH DOMAIN CONTAINING RNA BINDING PROTEIN"/>
    <property type="match status" value="1"/>
</dbReference>
<gene>
    <name evidence="5 7 8" type="ORF">SRAE_2000060000</name>
</gene>
<name>A0A090L7Z4_STRRB</name>
<keyword evidence="2" id="KW-0694">RNA-binding</keyword>
<evidence type="ECO:0000313" key="6">
    <source>
        <dbReference type="Proteomes" id="UP000035682"/>
    </source>
</evidence>
<evidence type="ECO:0000256" key="3">
    <source>
        <dbReference type="SAM" id="MobiDB-lite"/>
    </source>
</evidence>
<dbReference type="PROSITE" id="PS50084">
    <property type="entry name" value="KH_TYPE_1"/>
    <property type="match status" value="2"/>
</dbReference>
<dbReference type="WormBase" id="SRAE_2000060000">
    <property type="protein sequence ID" value="SRP06190"/>
    <property type="gene ID" value="WBGene00260796"/>
</dbReference>
<evidence type="ECO:0000313" key="7">
    <source>
        <dbReference type="WBParaSite" id="SRAE_2000060000.1"/>
    </source>
</evidence>
<feature type="compositionally biased region" description="Low complexity" evidence="3">
    <location>
        <begin position="458"/>
        <end position="480"/>
    </location>
</feature>
<feature type="domain" description="K Homology" evidence="4">
    <location>
        <begin position="90"/>
        <end position="158"/>
    </location>
</feature>
<dbReference type="GO" id="GO:0003723">
    <property type="term" value="F:RNA binding"/>
    <property type="evidence" value="ECO:0007669"/>
    <property type="project" value="UniProtKB-UniRule"/>
</dbReference>
<evidence type="ECO:0000313" key="8">
    <source>
        <dbReference type="WormBase" id="SRAE_2000060000"/>
    </source>
</evidence>
<organism evidence="5">
    <name type="scientific">Strongyloides ratti</name>
    <name type="common">Parasitic roundworm</name>
    <dbReference type="NCBI Taxonomy" id="34506"/>
    <lineage>
        <taxon>Eukaryota</taxon>
        <taxon>Metazoa</taxon>
        <taxon>Ecdysozoa</taxon>
        <taxon>Nematoda</taxon>
        <taxon>Chromadorea</taxon>
        <taxon>Rhabditida</taxon>
        <taxon>Tylenchina</taxon>
        <taxon>Panagrolaimomorpha</taxon>
        <taxon>Strongyloidoidea</taxon>
        <taxon>Strongyloididae</taxon>
        <taxon>Strongyloides</taxon>
    </lineage>
</organism>
<dbReference type="RefSeq" id="XP_024505126.1">
    <property type="nucleotide sequence ID" value="XM_024651449.1"/>
</dbReference>
<keyword evidence="6" id="KW-1185">Reference proteome</keyword>
<dbReference type="Proteomes" id="UP000035682">
    <property type="component" value="Unplaced"/>
</dbReference>
<dbReference type="SMART" id="SM00322">
    <property type="entry name" value="KH"/>
    <property type="match status" value="2"/>
</dbReference>
<evidence type="ECO:0000256" key="1">
    <source>
        <dbReference type="ARBA" id="ARBA00022737"/>
    </source>
</evidence>
<accession>A0A090L7Z4</accession>
<keyword evidence="1" id="KW-0677">Repeat</keyword>
<dbReference type="InterPro" id="IPR004087">
    <property type="entry name" value="KH_dom"/>
</dbReference>
<reference evidence="5 6" key="1">
    <citation type="submission" date="2014-09" db="EMBL/GenBank/DDBJ databases">
        <authorList>
            <person name="Martin A.A."/>
        </authorList>
    </citation>
    <scope>NUCLEOTIDE SEQUENCE</scope>
    <source>
        <strain evidence="6">ED321</strain>
        <strain evidence="5">ED321 Heterogonic</strain>
    </source>
</reference>
<sequence length="493" mass="52761">MESAVLFNVNSPIFSSDRNEMMLLFNQIFTDNILLDSFSHNYLPSTNVNLLIMDFGLNSKNHGSSIDNNQTNISTNNITNTTNNAPQMSMLLTVRLLMQGKEVGSIIGRGGDQIRKIREKSQAKINISDGSCPERIVTITGNEVTINKAFTMICDKFEEDLKQMPDSVSKPPITLRLIVPATQCGSVIGKQGSKIKEIRERTGASIQVASEMLPASTERAVTISGSAKAITLCMNEVCKILLEAPPRGTNIPYRPKSSINPVLVAQNAAVVAAAAAASQQNGAGYTALIQQQAQNILQQAYGTNPLIGIPNLSTLTPHLTTHPFNHAAVAGELTRLQPYHAAPTRIPQTSTDMSQLINNYQQPSTSSNPPSGSSNLPSTIDPSQASYYLSQASLAGNPLMWQHNVPGMLTVPGGGPTIHATSGGNVISYMGENKETDYYQGYLMSVNPYVGGLKRKASPNPSSTGGGASSNTTTTPSTGYANGGNHKKRYSPY</sequence>